<keyword evidence="4" id="KW-1185">Reference proteome</keyword>
<feature type="compositionally biased region" description="Basic and acidic residues" evidence="1">
    <location>
        <begin position="61"/>
        <end position="72"/>
    </location>
</feature>
<protein>
    <submittedName>
        <fullName evidence="3">Uncharacterized protein</fullName>
    </submittedName>
</protein>
<feature type="signal peptide" evidence="2">
    <location>
        <begin position="1"/>
        <end position="23"/>
    </location>
</feature>
<gene>
    <name evidence="3" type="ORF">HHK36_029879</name>
</gene>
<dbReference type="OMA" id="KYFTMDY"/>
<accession>A0A835D258</accession>
<evidence type="ECO:0000313" key="3">
    <source>
        <dbReference type="EMBL" id="KAF8378536.1"/>
    </source>
</evidence>
<name>A0A835D258_TETSI</name>
<dbReference type="Proteomes" id="UP000655225">
    <property type="component" value="Unassembled WGS sequence"/>
</dbReference>
<dbReference type="OrthoDB" id="894015at2759"/>
<evidence type="ECO:0000313" key="4">
    <source>
        <dbReference type="Proteomes" id="UP000655225"/>
    </source>
</evidence>
<organism evidence="3 4">
    <name type="scientific">Tetracentron sinense</name>
    <name type="common">Spur-leaf</name>
    <dbReference type="NCBI Taxonomy" id="13715"/>
    <lineage>
        <taxon>Eukaryota</taxon>
        <taxon>Viridiplantae</taxon>
        <taxon>Streptophyta</taxon>
        <taxon>Embryophyta</taxon>
        <taxon>Tracheophyta</taxon>
        <taxon>Spermatophyta</taxon>
        <taxon>Magnoliopsida</taxon>
        <taxon>Trochodendrales</taxon>
        <taxon>Trochodendraceae</taxon>
        <taxon>Tetracentron</taxon>
    </lineage>
</organism>
<evidence type="ECO:0000256" key="2">
    <source>
        <dbReference type="SAM" id="SignalP"/>
    </source>
</evidence>
<proteinExistence type="predicted"/>
<reference evidence="3 4" key="1">
    <citation type="submission" date="2020-04" db="EMBL/GenBank/DDBJ databases">
        <title>Plant Genome Project.</title>
        <authorList>
            <person name="Zhang R.-G."/>
        </authorList>
    </citation>
    <scope>NUCLEOTIDE SEQUENCE [LARGE SCALE GENOMIC DNA]</scope>
    <source>
        <strain evidence="3">YNK0</strain>
        <tissue evidence="3">Leaf</tissue>
    </source>
</reference>
<feature type="chain" id="PRO_5032924489" evidence="2">
    <location>
        <begin position="24"/>
        <end position="122"/>
    </location>
</feature>
<sequence length="122" mass="14095">MELIVITTVLCITLSILIAPCASFHIQVHSSHEQVHDLQLSLAELPRKLRPTIQERIVKGYEGKDFKPDSKQKGALSGMMHGRGETMQEWMERRDSWKYFTMDYTPVRRRRPIHNKAVPVGP</sequence>
<comment type="caution">
    <text evidence="3">The sequence shown here is derived from an EMBL/GenBank/DDBJ whole genome shotgun (WGS) entry which is preliminary data.</text>
</comment>
<dbReference type="AlphaFoldDB" id="A0A835D258"/>
<dbReference type="EMBL" id="JABCRI010000023">
    <property type="protein sequence ID" value="KAF8378536.1"/>
    <property type="molecule type" value="Genomic_DNA"/>
</dbReference>
<keyword evidence="2" id="KW-0732">Signal</keyword>
<evidence type="ECO:0000256" key="1">
    <source>
        <dbReference type="SAM" id="MobiDB-lite"/>
    </source>
</evidence>
<feature type="region of interest" description="Disordered" evidence="1">
    <location>
        <begin position="61"/>
        <end position="81"/>
    </location>
</feature>